<dbReference type="AlphaFoldDB" id="A0A506Y651"/>
<dbReference type="InterPro" id="IPR001279">
    <property type="entry name" value="Metallo-B-lactamas"/>
</dbReference>
<dbReference type="OrthoDB" id="2971563at2"/>
<dbReference type="SUPFAM" id="SSF56281">
    <property type="entry name" value="Metallo-hydrolase/oxidoreductase"/>
    <property type="match status" value="1"/>
</dbReference>
<comment type="caution">
    <text evidence="2">The sequence shown here is derived from an EMBL/GenBank/DDBJ whole genome shotgun (WGS) entry which is preliminary data.</text>
</comment>
<dbReference type="GO" id="GO:0016787">
    <property type="term" value="F:hydrolase activity"/>
    <property type="evidence" value="ECO:0007669"/>
    <property type="project" value="UniProtKB-KW"/>
</dbReference>
<keyword evidence="2" id="KW-0378">Hydrolase</keyword>
<dbReference type="EMBL" id="VHQG01000001">
    <property type="protein sequence ID" value="TPW78156.1"/>
    <property type="molecule type" value="Genomic_DNA"/>
</dbReference>
<dbReference type="PANTHER" id="PTHR42951:SF14">
    <property type="entry name" value="METALLO-BETA-LACTAMASE SUPERFAMILY PROTEIN"/>
    <property type="match status" value="1"/>
</dbReference>
<organism evidence="2 3">
    <name type="scientific">Schumannella soli</name>
    <dbReference type="NCBI Taxonomy" id="2590779"/>
    <lineage>
        <taxon>Bacteria</taxon>
        <taxon>Bacillati</taxon>
        <taxon>Actinomycetota</taxon>
        <taxon>Actinomycetes</taxon>
        <taxon>Micrococcales</taxon>
        <taxon>Microbacteriaceae</taxon>
        <taxon>Schumannella</taxon>
    </lineage>
</organism>
<dbReference type="SMART" id="SM00849">
    <property type="entry name" value="Lactamase_B"/>
    <property type="match status" value="1"/>
</dbReference>
<dbReference type="PANTHER" id="PTHR42951">
    <property type="entry name" value="METALLO-BETA-LACTAMASE DOMAIN-CONTAINING"/>
    <property type="match status" value="1"/>
</dbReference>
<accession>A0A506Y651</accession>
<sequence length="246" mass="25829">MDLDVVPGVHRVELAHVNCYLLVDADGVTVVDAGLPAVWHPLRRALDAIGARTADVRALVLTHAHFDHVGAAERLARSFGVPVLAHPGDHALARSPYRYAHERPRSAYPLRSPRAVPILVDMVRAGALHVPGVRQLQPIADGLELDLPGGPRVIATPGHTFGHCALHLPQADAVLTGDALVTLDPYTAGVGPRIVAGTATADSALALRSLSAIAATRATTLLPGHGEPWRGRAEDAVAIARRVGPS</sequence>
<protein>
    <submittedName>
        <fullName evidence="2">MBL fold metallo-hydrolase</fullName>
    </submittedName>
</protein>
<feature type="domain" description="Metallo-beta-lactamase" evidence="1">
    <location>
        <begin position="16"/>
        <end position="225"/>
    </location>
</feature>
<evidence type="ECO:0000313" key="3">
    <source>
        <dbReference type="Proteomes" id="UP000316252"/>
    </source>
</evidence>
<keyword evidence="3" id="KW-1185">Reference proteome</keyword>
<dbReference type="Gene3D" id="3.60.15.10">
    <property type="entry name" value="Ribonuclease Z/Hydroxyacylglutathione hydrolase-like"/>
    <property type="match status" value="1"/>
</dbReference>
<evidence type="ECO:0000313" key="2">
    <source>
        <dbReference type="EMBL" id="TPW78156.1"/>
    </source>
</evidence>
<dbReference type="InterPro" id="IPR050855">
    <property type="entry name" value="NDM-1-like"/>
</dbReference>
<dbReference type="Proteomes" id="UP000316252">
    <property type="component" value="Unassembled WGS sequence"/>
</dbReference>
<proteinExistence type="predicted"/>
<reference evidence="2 3" key="1">
    <citation type="submission" date="2019-06" db="EMBL/GenBank/DDBJ databases">
        <authorList>
            <person name="Li F."/>
        </authorList>
    </citation>
    <scope>NUCLEOTIDE SEQUENCE [LARGE SCALE GENOMIC DNA]</scope>
    <source>
        <strain evidence="2 3">10F1D-1</strain>
    </source>
</reference>
<name>A0A506Y651_9MICO</name>
<dbReference type="CDD" id="cd07721">
    <property type="entry name" value="yflN-like_MBL-fold"/>
    <property type="match status" value="1"/>
</dbReference>
<evidence type="ECO:0000259" key="1">
    <source>
        <dbReference type="SMART" id="SM00849"/>
    </source>
</evidence>
<gene>
    <name evidence="2" type="ORF">FJ657_02170</name>
</gene>
<dbReference type="InterPro" id="IPR036866">
    <property type="entry name" value="RibonucZ/Hydroxyglut_hydro"/>
</dbReference>
<dbReference type="Pfam" id="PF00753">
    <property type="entry name" value="Lactamase_B"/>
    <property type="match status" value="1"/>
</dbReference>